<dbReference type="PIRSF" id="PIRSF016907">
    <property type="entry name" value="Kin_ATP-NAD"/>
    <property type="match status" value="1"/>
</dbReference>
<accession>A0A2I1JW93</accession>
<dbReference type="AlphaFoldDB" id="A0A2I1JW93"/>
<dbReference type="InterPro" id="IPR039065">
    <property type="entry name" value="AcoX-like"/>
</dbReference>
<dbReference type="Pfam" id="PF20143">
    <property type="entry name" value="NAD_kinase_C"/>
    <property type="match status" value="1"/>
</dbReference>
<dbReference type="EMBL" id="PKHE01000022">
    <property type="protein sequence ID" value="PKY87647.1"/>
    <property type="molecule type" value="Genomic_DNA"/>
</dbReference>
<dbReference type="Proteomes" id="UP000234384">
    <property type="component" value="Unassembled WGS sequence"/>
</dbReference>
<evidence type="ECO:0000256" key="2">
    <source>
        <dbReference type="ARBA" id="ARBA00022840"/>
    </source>
</evidence>
<sequence>MKLGLIINPIAGMGGRVGLKGTDGRDILEEARRLGSIPEAEIKAQRALEQLLPVKDQLTFYVAQGAMGSDSAEKLGFNYQVIYHPEAGDTDQHDTFNLAQALSEEQVDLILFVGGDGTARDVSRTIGTKVPAIGIPAGVKIHSPVYGMTPESAGKLALEFVKNPTMPLKDDEVMDIEEEAFRRDEIVIEVYGYLKVPQDPTYLQPLKSPSPQSDASAMESAALYIIDEMEDDTIYIVGSGTTTAQIMQELGLEHTILGVDIIKDRQLLVKDAAEKEIIEAIDGESKVKLIITPMGGQGYIFGRGNQQLSANVLRRLTRQDVIIIATPNKLLTIGSNPFLVYTLDDEIDQAYSGYYKVITGYGQIAMKKAASLK</sequence>
<dbReference type="Gene3D" id="3.40.50.10330">
    <property type="entry name" value="Probable inorganic polyphosphate/atp-NAD kinase, domain 1"/>
    <property type="match status" value="1"/>
</dbReference>
<dbReference type="GO" id="GO:0005524">
    <property type="term" value="F:ATP binding"/>
    <property type="evidence" value="ECO:0007669"/>
    <property type="project" value="UniProtKB-KW"/>
</dbReference>
<dbReference type="OrthoDB" id="5511344at2"/>
<name>A0A2I1JW93_9LACT</name>
<keyword evidence="3" id="KW-0418">Kinase</keyword>
<dbReference type="InterPro" id="IPR016064">
    <property type="entry name" value="NAD/diacylglycerol_kinase_sf"/>
</dbReference>
<dbReference type="SUPFAM" id="SSF111331">
    <property type="entry name" value="NAD kinase/diacylglycerol kinase-like"/>
    <property type="match status" value="1"/>
</dbReference>
<gene>
    <name evidence="3" type="ORF">CYJ57_06910</name>
</gene>
<organism evidence="3 4">
    <name type="scientific">Falseniella ignava</name>
    <dbReference type="NCBI Taxonomy" id="137730"/>
    <lineage>
        <taxon>Bacteria</taxon>
        <taxon>Bacillati</taxon>
        <taxon>Bacillota</taxon>
        <taxon>Bacilli</taxon>
        <taxon>Lactobacillales</taxon>
        <taxon>Aerococcaceae</taxon>
        <taxon>Falseniella</taxon>
    </lineage>
</organism>
<dbReference type="Pfam" id="PF01513">
    <property type="entry name" value="NAD_kinase"/>
    <property type="match status" value="1"/>
</dbReference>
<comment type="caution">
    <text evidence="3">The sequence shown here is derived from an EMBL/GenBank/DDBJ whole genome shotgun (WGS) entry which is preliminary data.</text>
</comment>
<dbReference type="GO" id="GO:0006741">
    <property type="term" value="P:NADP+ biosynthetic process"/>
    <property type="evidence" value="ECO:0007669"/>
    <property type="project" value="InterPro"/>
</dbReference>
<keyword evidence="3" id="KW-0808">Transferase</keyword>
<dbReference type="GO" id="GO:0051287">
    <property type="term" value="F:NAD binding"/>
    <property type="evidence" value="ECO:0007669"/>
    <property type="project" value="UniProtKB-ARBA"/>
</dbReference>
<dbReference type="InterPro" id="IPR017438">
    <property type="entry name" value="ATP-NAD_kinase_N"/>
</dbReference>
<dbReference type="InterPro" id="IPR002504">
    <property type="entry name" value="NADK"/>
</dbReference>
<proteinExistence type="predicted"/>
<evidence type="ECO:0000256" key="1">
    <source>
        <dbReference type="ARBA" id="ARBA00022741"/>
    </source>
</evidence>
<evidence type="ECO:0000313" key="4">
    <source>
        <dbReference type="Proteomes" id="UP000234384"/>
    </source>
</evidence>
<dbReference type="RefSeq" id="WP_101954667.1">
    <property type="nucleotide sequence ID" value="NZ_PKHE01000022.1"/>
</dbReference>
<dbReference type="InterPro" id="IPR011386">
    <property type="entry name" value="Put_ATP-NAD_kin"/>
</dbReference>
<dbReference type="PANTHER" id="PTHR40697:SF2">
    <property type="entry name" value="ATP-NAD KINASE-RELATED"/>
    <property type="match status" value="1"/>
</dbReference>
<keyword evidence="1" id="KW-0547">Nucleotide-binding</keyword>
<evidence type="ECO:0000313" key="3">
    <source>
        <dbReference type="EMBL" id="PKY87647.1"/>
    </source>
</evidence>
<protein>
    <submittedName>
        <fullName evidence="3">ATP-NAD kinase</fullName>
    </submittedName>
</protein>
<dbReference type="PANTHER" id="PTHR40697">
    <property type="entry name" value="ACETOIN CATABOLISM PROTEIN X"/>
    <property type="match status" value="1"/>
</dbReference>
<reference evidence="3 4" key="1">
    <citation type="submission" date="2017-12" db="EMBL/GenBank/DDBJ databases">
        <title>Phylogenetic diversity of female urinary microbiome.</title>
        <authorList>
            <person name="Thomas-White K."/>
            <person name="Wolfe A.J."/>
        </authorList>
    </citation>
    <scope>NUCLEOTIDE SEQUENCE [LARGE SCALE GENOMIC DNA]</scope>
    <source>
        <strain evidence="3 4">UMB0898</strain>
    </source>
</reference>
<keyword evidence="2" id="KW-0067">ATP-binding</keyword>
<dbReference type="GO" id="GO:0003951">
    <property type="term" value="F:NAD+ kinase activity"/>
    <property type="evidence" value="ECO:0007669"/>
    <property type="project" value="InterPro"/>
</dbReference>